<name>A0A3N4LCI7_9PEZI</name>
<feature type="compositionally biased region" description="Basic and acidic residues" evidence="1">
    <location>
        <begin position="668"/>
        <end position="679"/>
    </location>
</feature>
<feature type="region of interest" description="Disordered" evidence="1">
    <location>
        <begin position="375"/>
        <end position="442"/>
    </location>
</feature>
<feature type="compositionally biased region" description="Basic residues" evidence="1">
    <location>
        <begin position="680"/>
        <end position="691"/>
    </location>
</feature>
<feature type="compositionally biased region" description="Basic and acidic residues" evidence="1">
    <location>
        <begin position="375"/>
        <end position="390"/>
    </location>
</feature>
<evidence type="ECO:0000313" key="3">
    <source>
        <dbReference type="Proteomes" id="UP000267821"/>
    </source>
</evidence>
<dbReference type="STRING" id="1051890.A0A3N4LCI7"/>
<reference evidence="2 3" key="1">
    <citation type="journal article" date="2018" name="Nat. Ecol. Evol.">
        <title>Pezizomycetes genomes reveal the molecular basis of ectomycorrhizal truffle lifestyle.</title>
        <authorList>
            <person name="Murat C."/>
            <person name="Payen T."/>
            <person name="Noel B."/>
            <person name="Kuo A."/>
            <person name="Morin E."/>
            <person name="Chen J."/>
            <person name="Kohler A."/>
            <person name="Krizsan K."/>
            <person name="Balestrini R."/>
            <person name="Da Silva C."/>
            <person name="Montanini B."/>
            <person name="Hainaut M."/>
            <person name="Levati E."/>
            <person name="Barry K.W."/>
            <person name="Belfiori B."/>
            <person name="Cichocki N."/>
            <person name="Clum A."/>
            <person name="Dockter R.B."/>
            <person name="Fauchery L."/>
            <person name="Guy J."/>
            <person name="Iotti M."/>
            <person name="Le Tacon F."/>
            <person name="Lindquist E.A."/>
            <person name="Lipzen A."/>
            <person name="Malagnac F."/>
            <person name="Mello A."/>
            <person name="Molinier V."/>
            <person name="Miyauchi S."/>
            <person name="Poulain J."/>
            <person name="Riccioni C."/>
            <person name="Rubini A."/>
            <person name="Sitrit Y."/>
            <person name="Splivallo R."/>
            <person name="Traeger S."/>
            <person name="Wang M."/>
            <person name="Zifcakova L."/>
            <person name="Wipf D."/>
            <person name="Zambonelli A."/>
            <person name="Paolocci F."/>
            <person name="Nowrousian M."/>
            <person name="Ottonello S."/>
            <person name="Baldrian P."/>
            <person name="Spatafora J.W."/>
            <person name="Henrissat B."/>
            <person name="Nagy L.G."/>
            <person name="Aury J.M."/>
            <person name="Wincker P."/>
            <person name="Grigoriev I.V."/>
            <person name="Bonfante P."/>
            <person name="Martin F.M."/>
        </authorList>
    </citation>
    <scope>NUCLEOTIDE SEQUENCE [LARGE SCALE GENOMIC DNA]</scope>
    <source>
        <strain evidence="2 3">ATCC MYA-4762</strain>
    </source>
</reference>
<dbReference type="Proteomes" id="UP000267821">
    <property type="component" value="Unassembled WGS sequence"/>
</dbReference>
<accession>A0A3N4LCI7</accession>
<feature type="region of interest" description="Disordered" evidence="1">
    <location>
        <begin position="1"/>
        <end position="54"/>
    </location>
</feature>
<dbReference type="AlphaFoldDB" id="A0A3N4LCI7"/>
<feature type="compositionally biased region" description="Polar residues" evidence="1">
    <location>
        <begin position="45"/>
        <end position="54"/>
    </location>
</feature>
<dbReference type="InParanoid" id="A0A3N4LCI7"/>
<protein>
    <submittedName>
        <fullName evidence="2">Uncharacterized protein</fullName>
    </submittedName>
</protein>
<dbReference type="EMBL" id="ML121572">
    <property type="protein sequence ID" value="RPB20406.1"/>
    <property type="molecule type" value="Genomic_DNA"/>
</dbReference>
<feature type="region of interest" description="Disordered" evidence="1">
    <location>
        <begin position="463"/>
        <end position="520"/>
    </location>
</feature>
<dbReference type="OrthoDB" id="10494332at2759"/>
<feature type="compositionally biased region" description="Acidic residues" evidence="1">
    <location>
        <begin position="403"/>
        <end position="420"/>
    </location>
</feature>
<evidence type="ECO:0000313" key="2">
    <source>
        <dbReference type="EMBL" id="RPB20406.1"/>
    </source>
</evidence>
<feature type="compositionally biased region" description="Pro residues" evidence="1">
    <location>
        <begin position="1"/>
        <end position="10"/>
    </location>
</feature>
<evidence type="ECO:0000256" key="1">
    <source>
        <dbReference type="SAM" id="MobiDB-lite"/>
    </source>
</evidence>
<sequence>MGHPNPPRTVTPPDDNYDDEPAGYTRIHSLPSQLELRTPGHGHSRPTSLITPPNSLNRPLFAAVEPTSAKPSSPTLLLPAHHLNIFPLPPNTISDLTPSLLYRLSRSLTYSPDFPFRNPDNVISIPLTPEALRIWMKQYKNNLYSKELHSLWEYSPDTQNFIIKCMPTPIHEKIANYAIVAVVDALRTHTGMSIYDTGIDLCSNTEIETTGNGNGSGGRRIPDLSIQVSLHPLENEKVFTGVVWEIGFSQTLDSLKRRARMWFSNTEVEDGVKIHLVVLVHVFEDEAPEAYLDANGKAIMSRDKAKRTKWDWPSSLFEGRGVLEEVSRRGGVKESVKESLKKEITEMLLEQDEDAELMPLLLEPLGARLIVYRKREDSSERSPEPNKHVEENDEQDDNARAEDVEETVEEEEIASEEDDLGTEHSEETEQDSEVVRDLPTQPDLEISLDSDLSEHSINEVGDVESFDTSLTSSDSGPSVGSPVYLTNERSGDNDNGDDNVDIDVDDDDDDDNDDVGDDDEDAVDARVGIEQTHSIPLVHRNVPLAGLASQSFSLCIAELYGPLASDSSITTHLWNKIPLLIRPHAEKQIHFPLEKLAQAVLRNRPQMRKRRARDRAERIVDQAWADAVAVEQALQKGQQRLRSAAEREKRRVERRVRKIGELEDGEGKEENEGRDDRGTQKRVRAGSRRWL</sequence>
<keyword evidence="3" id="KW-1185">Reference proteome</keyword>
<feature type="region of interest" description="Disordered" evidence="1">
    <location>
        <begin position="638"/>
        <end position="691"/>
    </location>
</feature>
<gene>
    <name evidence="2" type="ORF">L211DRAFT_841742</name>
</gene>
<proteinExistence type="predicted"/>
<feature type="compositionally biased region" description="Low complexity" evidence="1">
    <location>
        <begin position="467"/>
        <end position="483"/>
    </location>
</feature>
<organism evidence="2 3">
    <name type="scientific">Terfezia boudieri ATCC MYA-4762</name>
    <dbReference type="NCBI Taxonomy" id="1051890"/>
    <lineage>
        <taxon>Eukaryota</taxon>
        <taxon>Fungi</taxon>
        <taxon>Dikarya</taxon>
        <taxon>Ascomycota</taxon>
        <taxon>Pezizomycotina</taxon>
        <taxon>Pezizomycetes</taxon>
        <taxon>Pezizales</taxon>
        <taxon>Pezizaceae</taxon>
        <taxon>Terfezia</taxon>
    </lineage>
</organism>
<feature type="compositionally biased region" description="Acidic residues" evidence="1">
    <location>
        <begin position="494"/>
        <end position="520"/>
    </location>
</feature>